<accession>E0U2V5</accession>
<keyword evidence="2" id="KW-0812">Transmembrane</keyword>
<dbReference type="EMBL" id="CP002183">
    <property type="protein sequence ID" value="ADM39374.1"/>
    <property type="molecule type" value="Genomic_DNA"/>
</dbReference>
<evidence type="ECO:0000256" key="2">
    <source>
        <dbReference type="SAM" id="Phobius"/>
    </source>
</evidence>
<evidence type="ECO:0000256" key="1">
    <source>
        <dbReference type="ARBA" id="ARBA00004127"/>
    </source>
</evidence>
<feature type="transmembrane region" description="Helical" evidence="2">
    <location>
        <begin position="18"/>
        <end position="36"/>
    </location>
</feature>
<proteinExistence type="predicted"/>
<keyword evidence="2" id="KW-1133">Transmembrane helix</keyword>
<dbReference type="Gene3D" id="1.10.3730.20">
    <property type="match status" value="1"/>
</dbReference>
<comment type="subcellular location">
    <subcellularLocation>
        <location evidence="1">Endomembrane system</location>
        <topology evidence="1">Multi-pass membrane protein</topology>
    </subcellularLocation>
</comment>
<name>E0U2V5_BACSH</name>
<organism evidence="3 4">
    <name type="scientific">Bacillus spizizenii (strain ATCC 23059 / NRRL B-14472 / W23)</name>
    <name type="common">Bacillus subtilis subsp. spizizenii</name>
    <dbReference type="NCBI Taxonomy" id="655816"/>
    <lineage>
        <taxon>Bacteria</taxon>
        <taxon>Bacillati</taxon>
        <taxon>Bacillota</taxon>
        <taxon>Bacilli</taxon>
        <taxon>Bacillales</taxon>
        <taxon>Bacillaceae</taxon>
        <taxon>Bacillus</taxon>
    </lineage>
</organism>
<evidence type="ECO:0000313" key="3">
    <source>
        <dbReference type="EMBL" id="ADM39374.1"/>
    </source>
</evidence>
<dbReference type="Proteomes" id="UP000002233">
    <property type="component" value="Chromosome"/>
</dbReference>
<keyword evidence="2" id="KW-0472">Membrane</keyword>
<gene>
    <name evidence="3" type="ordered locus">BSUW23_16695</name>
</gene>
<evidence type="ECO:0000313" key="4">
    <source>
        <dbReference type="Proteomes" id="UP000002233"/>
    </source>
</evidence>
<dbReference type="KEGG" id="bss:BSUW23_16695"/>
<dbReference type="AlphaFoldDB" id="E0U2V5"/>
<sequence>MIPLISIVASSIFLHEPLTYSLLAGLLLIVTSICLVNSKSKAQKAAAICVNKKAAQ</sequence>
<protein>
    <submittedName>
        <fullName evidence="3">Cysteine and O-acetylserine efflux permease</fullName>
    </submittedName>
</protein>
<reference key="1">
    <citation type="submission" date="2010-08" db="EMBL/GenBank/DDBJ databases">
        <authorList>
            <person name="Zeigler D.R."/>
        </authorList>
    </citation>
    <scope>NUCLEOTIDE SEQUENCE</scope>
    <source>
        <strain>W23</strain>
    </source>
</reference>
<dbReference type="SUPFAM" id="SSF103481">
    <property type="entry name" value="Multidrug resistance efflux transporter EmrE"/>
    <property type="match status" value="1"/>
</dbReference>
<reference evidence="3 4" key="2">
    <citation type="journal article" date="2011" name="Microbiology">
        <title>The genome sequence of Bacillus subtilis subsp. spizizenii W23: insights into speciation within the B. subtilis complex and into the history of B. subtilis genetics.</title>
        <authorList>
            <person name="Zeigler D.R."/>
        </authorList>
    </citation>
    <scope>NUCLEOTIDE SEQUENCE [LARGE SCALE GENOMIC DNA]</scope>
    <source>
        <strain evidence="4">ATCC 23059 / NRRL B-14472 / W23</strain>
    </source>
</reference>
<dbReference type="InterPro" id="IPR037185">
    <property type="entry name" value="EmrE-like"/>
</dbReference>
<dbReference type="HOGENOM" id="CLU_3004624_0_0_9"/>